<gene>
    <name evidence="2" type="ORF">IAD41_06245</name>
</gene>
<evidence type="ECO:0000259" key="1">
    <source>
        <dbReference type="PROSITE" id="PS51411"/>
    </source>
</evidence>
<dbReference type="InterPro" id="IPR047767">
    <property type="entry name" value="PSP1-like"/>
</dbReference>
<dbReference type="PANTHER" id="PTHR43830:SF3">
    <property type="entry name" value="PROTEIN PSP1"/>
    <property type="match status" value="1"/>
</dbReference>
<dbReference type="GO" id="GO:0005737">
    <property type="term" value="C:cytoplasm"/>
    <property type="evidence" value="ECO:0007669"/>
    <property type="project" value="TreeGrafter"/>
</dbReference>
<dbReference type="EMBL" id="DVJO01000136">
    <property type="protein sequence ID" value="HIS83186.1"/>
    <property type="molecule type" value="Genomic_DNA"/>
</dbReference>
<accession>A0A9D1FXD0</accession>
<organism evidence="2 3">
    <name type="scientific">Candidatus Scatenecus faecavium</name>
    <dbReference type="NCBI Taxonomy" id="2840915"/>
    <lineage>
        <taxon>Bacteria</taxon>
        <taxon>Candidatus Scatenecus</taxon>
    </lineage>
</organism>
<proteinExistence type="predicted"/>
<dbReference type="AlphaFoldDB" id="A0A9D1FXD0"/>
<feature type="domain" description="PSP1 C-terminal" evidence="1">
    <location>
        <begin position="63"/>
        <end position="149"/>
    </location>
</feature>
<reference evidence="2" key="2">
    <citation type="journal article" date="2021" name="PeerJ">
        <title>Extensive microbial diversity within the chicken gut microbiome revealed by metagenomics and culture.</title>
        <authorList>
            <person name="Gilroy R."/>
            <person name="Ravi A."/>
            <person name="Getino M."/>
            <person name="Pursley I."/>
            <person name="Horton D.L."/>
            <person name="Alikhan N.F."/>
            <person name="Baker D."/>
            <person name="Gharbi K."/>
            <person name="Hall N."/>
            <person name="Watson M."/>
            <person name="Adriaenssens E.M."/>
            <person name="Foster-Nyarko E."/>
            <person name="Jarju S."/>
            <person name="Secka A."/>
            <person name="Antonio M."/>
            <person name="Oren A."/>
            <person name="Chaudhuri R.R."/>
            <person name="La Ragione R."/>
            <person name="Hildebrand F."/>
            <person name="Pallen M.J."/>
        </authorList>
    </citation>
    <scope>NUCLEOTIDE SEQUENCE</scope>
    <source>
        <strain evidence="2">CHK152-2994</strain>
    </source>
</reference>
<dbReference type="Proteomes" id="UP000824139">
    <property type="component" value="Unassembled WGS sequence"/>
</dbReference>
<dbReference type="InterPro" id="IPR007557">
    <property type="entry name" value="PSP1_C"/>
</dbReference>
<dbReference type="PANTHER" id="PTHR43830">
    <property type="entry name" value="PROTEIN PSP1"/>
    <property type="match status" value="1"/>
</dbReference>
<name>A0A9D1FXD0_9BACT</name>
<protein>
    <submittedName>
        <fullName evidence="2">Stage 0 sporulation protein</fullName>
    </submittedName>
</protein>
<evidence type="ECO:0000313" key="2">
    <source>
        <dbReference type="EMBL" id="HIS83186.1"/>
    </source>
</evidence>
<sequence>MKFAVNYIKNTFYPLIVPENIHLEDGQMVLVRTDKGEEALKAFLVNSKISEIWEKSKNKPEPLTVIRTLTQRDLQTLDDIKKEEVTAFFKCQALVQQHKLVMNLVQCRITFDRRKITFYYTAPERVDFRALLKDLTQTFTRVRIDLRHIGVRDETSILEGTGVCGRPFCCSTFLRKFATINVKLAKDQGMPIAPGKISGTCGRLLCCLTYEYSNYIDAAKGMPPVGSSVMTSEGLGKVCYLQFLSGKVAVKMEDGKVKEFPKNDIEMVDADVNVDIETPVITSYQEETDVNIDIRQLEDDRNSSTGNV</sequence>
<dbReference type="NCBIfam" id="NF041131">
    <property type="entry name" value="RicT_YaaT_fam"/>
    <property type="match status" value="1"/>
</dbReference>
<comment type="caution">
    <text evidence="2">The sequence shown here is derived from an EMBL/GenBank/DDBJ whole genome shotgun (WGS) entry which is preliminary data.</text>
</comment>
<reference evidence="2" key="1">
    <citation type="submission" date="2020-10" db="EMBL/GenBank/DDBJ databases">
        <authorList>
            <person name="Gilroy R."/>
        </authorList>
    </citation>
    <scope>NUCLEOTIDE SEQUENCE</scope>
    <source>
        <strain evidence="2">CHK152-2994</strain>
    </source>
</reference>
<evidence type="ECO:0000313" key="3">
    <source>
        <dbReference type="Proteomes" id="UP000824139"/>
    </source>
</evidence>
<dbReference type="Pfam" id="PF04468">
    <property type="entry name" value="PSP1"/>
    <property type="match status" value="1"/>
</dbReference>
<dbReference type="PROSITE" id="PS51411">
    <property type="entry name" value="PSP1_C"/>
    <property type="match status" value="1"/>
</dbReference>